<keyword evidence="3 6" id="KW-0489">Methyltransferase</keyword>
<dbReference type="EMBL" id="JAGTUF010000019">
    <property type="protein sequence ID" value="MBR9973227.1"/>
    <property type="molecule type" value="Genomic_DNA"/>
</dbReference>
<dbReference type="InterPro" id="IPR029063">
    <property type="entry name" value="SAM-dependent_MTases_sf"/>
</dbReference>
<dbReference type="GO" id="GO:0032259">
    <property type="term" value="P:methylation"/>
    <property type="evidence" value="ECO:0007669"/>
    <property type="project" value="UniProtKB-KW"/>
</dbReference>
<dbReference type="SUPFAM" id="SSF53335">
    <property type="entry name" value="S-adenosyl-L-methionine-dependent methyltransferases"/>
    <property type="match status" value="1"/>
</dbReference>
<evidence type="ECO:0000313" key="7">
    <source>
        <dbReference type="EMBL" id="MBR9973227.1"/>
    </source>
</evidence>
<dbReference type="InterPro" id="IPR004498">
    <property type="entry name" value="Ribosomal_PrmA_MeTrfase"/>
</dbReference>
<keyword evidence="7" id="KW-0689">Ribosomal protein</keyword>
<keyword evidence="5 6" id="KW-0949">S-adenosyl-L-methionine</keyword>
<keyword evidence="7" id="KW-0687">Ribonucleoprotein</keyword>
<dbReference type="EC" id="2.1.1.-" evidence="6"/>
<dbReference type="Proteomes" id="UP000680714">
    <property type="component" value="Unassembled WGS sequence"/>
</dbReference>
<reference evidence="7 8" key="1">
    <citation type="submission" date="2021-04" db="EMBL/GenBank/DDBJ databases">
        <title>Magnetospirillum sulfuroxidans sp. nov., a facultative chemolithoautotrophic sulfur-oxidizing alphaproteobacterium isolated from freshwater sediment and proposals for Paramagetospirillum gen. nov., and Magnetospirillaceae fam. nov.</title>
        <authorList>
            <person name="Koziaeva V."/>
            <person name="Geelhoed J.S."/>
            <person name="Sorokin D.Y."/>
            <person name="Grouzdev D.S."/>
        </authorList>
    </citation>
    <scope>NUCLEOTIDE SEQUENCE [LARGE SCALE GENOMIC DNA]</scope>
    <source>
        <strain evidence="7 8">J10</strain>
    </source>
</reference>
<feature type="binding site" evidence="6">
    <location>
        <position position="167"/>
    </location>
    <ligand>
        <name>S-adenosyl-L-methionine</name>
        <dbReference type="ChEBI" id="CHEBI:59789"/>
    </ligand>
</feature>
<evidence type="ECO:0000256" key="3">
    <source>
        <dbReference type="ARBA" id="ARBA00022603"/>
    </source>
</evidence>
<dbReference type="PANTHER" id="PTHR43648">
    <property type="entry name" value="ELECTRON TRANSFER FLAVOPROTEIN BETA SUBUNIT LYSINE METHYLTRANSFERASE"/>
    <property type="match status" value="1"/>
</dbReference>
<evidence type="ECO:0000256" key="4">
    <source>
        <dbReference type="ARBA" id="ARBA00022679"/>
    </source>
</evidence>
<keyword evidence="8" id="KW-1185">Reference proteome</keyword>
<comment type="caution">
    <text evidence="7">The sequence shown here is derived from an EMBL/GenBank/DDBJ whole genome shotgun (WGS) entry which is preliminary data.</text>
</comment>
<dbReference type="RefSeq" id="WP_211550761.1">
    <property type="nucleotide sequence ID" value="NZ_JAGTUF010000019.1"/>
</dbReference>
<proteinExistence type="inferred from homology"/>
<name>A0ABS5IGB5_9PROT</name>
<dbReference type="GO" id="GO:0005840">
    <property type="term" value="C:ribosome"/>
    <property type="evidence" value="ECO:0007669"/>
    <property type="project" value="UniProtKB-KW"/>
</dbReference>
<feature type="binding site" evidence="6">
    <location>
        <position position="189"/>
    </location>
    <ligand>
        <name>S-adenosyl-L-methionine</name>
        <dbReference type="ChEBI" id="CHEBI:59789"/>
    </ligand>
</feature>
<dbReference type="PANTHER" id="PTHR43648:SF1">
    <property type="entry name" value="ELECTRON TRANSFER FLAVOPROTEIN BETA SUBUNIT LYSINE METHYLTRANSFERASE"/>
    <property type="match status" value="1"/>
</dbReference>
<organism evidence="7 8">
    <name type="scientific">Magnetospirillum sulfuroxidans</name>
    <dbReference type="NCBI Taxonomy" id="611300"/>
    <lineage>
        <taxon>Bacteria</taxon>
        <taxon>Pseudomonadati</taxon>
        <taxon>Pseudomonadota</taxon>
        <taxon>Alphaproteobacteria</taxon>
        <taxon>Rhodospirillales</taxon>
        <taxon>Rhodospirillaceae</taxon>
        <taxon>Magnetospirillum</taxon>
    </lineage>
</organism>
<comment type="similarity">
    <text evidence="1 6">Belongs to the methyltransferase superfamily. PrmA family.</text>
</comment>
<dbReference type="InterPro" id="IPR050078">
    <property type="entry name" value="Ribosomal_L11_MeTrfase_PrmA"/>
</dbReference>
<feature type="binding site" evidence="6">
    <location>
        <position position="236"/>
    </location>
    <ligand>
        <name>S-adenosyl-L-methionine</name>
        <dbReference type="ChEBI" id="CHEBI:59789"/>
    </ligand>
</feature>
<dbReference type="GO" id="GO:0008168">
    <property type="term" value="F:methyltransferase activity"/>
    <property type="evidence" value="ECO:0007669"/>
    <property type="project" value="UniProtKB-KW"/>
</dbReference>
<dbReference type="HAMAP" id="MF_00735">
    <property type="entry name" value="Methyltr_PrmA"/>
    <property type="match status" value="1"/>
</dbReference>
<evidence type="ECO:0000256" key="5">
    <source>
        <dbReference type="ARBA" id="ARBA00022691"/>
    </source>
</evidence>
<comment type="catalytic activity">
    <reaction evidence="6">
        <text>L-lysyl-[protein] + 3 S-adenosyl-L-methionine = N(6),N(6),N(6)-trimethyl-L-lysyl-[protein] + 3 S-adenosyl-L-homocysteine + 3 H(+)</text>
        <dbReference type="Rhea" id="RHEA:54192"/>
        <dbReference type="Rhea" id="RHEA-COMP:9752"/>
        <dbReference type="Rhea" id="RHEA-COMP:13826"/>
        <dbReference type="ChEBI" id="CHEBI:15378"/>
        <dbReference type="ChEBI" id="CHEBI:29969"/>
        <dbReference type="ChEBI" id="CHEBI:57856"/>
        <dbReference type="ChEBI" id="CHEBI:59789"/>
        <dbReference type="ChEBI" id="CHEBI:61961"/>
    </reaction>
</comment>
<evidence type="ECO:0000313" key="8">
    <source>
        <dbReference type="Proteomes" id="UP000680714"/>
    </source>
</evidence>
<protein>
    <recommendedName>
        <fullName evidence="6">Ribosomal protein L11 methyltransferase</fullName>
        <shortName evidence="6">L11 Mtase</shortName>
        <ecNumber evidence="6">2.1.1.-</ecNumber>
    </recommendedName>
</protein>
<evidence type="ECO:0000256" key="6">
    <source>
        <dbReference type="HAMAP-Rule" id="MF_00735"/>
    </source>
</evidence>
<feature type="binding site" evidence="6">
    <location>
        <position position="144"/>
    </location>
    <ligand>
        <name>S-adenosyl-L-methionine</name>
        <dbReference type="ChEBI" id="CHEBI:59789"/>
    </ligand>
</feature>
<gene>
    <name evidence="6" type="primary">prmA</name>
    <name evidence="7" type="ORF">KEC16_16000</name>
</gene>
<evidence type="ECO:0000256" key="2">
    <source>
        <dbReference type="ARBA" id="ARBA00022490"/>
    </source>
</evidence>
<evidence type="ECO:0000256" key="1">
    <source>
        <dbReference type="ARBA" id="ARBA00009741"/>
    </source>
</evidence>
<comment type="function">
    <text evidence="6">Methylates ribosomal protein L11.</text>
</comment>
<accession>A0ABS5IGB5</accession>
<keyword evidence="2 6" id="KW-0963">Cytoplasm</keyword>
<dbReference type="Pfam" id="PF06325">
    <property type="entry name" value="PrmA"/>
    <property type="match status" value="1"/>
</dbReference>
<dbReference type="Gene3D" id="3.40.50.150">
    <property type="entry name" value="Vaccinia Virus protein VP39"/>
    <property type="match status" value="1"/>
</dbReference>
<comment type="subcellular location">
    <subcellularLocation>
        <location evidence="6">Cytoplasm</location>
    </subcellularLocation>
</comment>
<keyword evidence="4 6" id="KW-0808">Transferase</keyword>
<sequence>MPIVFPDIWHLRLIVAPEAVDAFEEVFDRFAESVTMFMEDKSGISDGDCLWHLEGYSRTPPDRAQITAALAAVAAATGHDLPALEVERLPNVDWVLENLRDFPPIDAGRFFVRGSHWDGKVPVGRTELLVDAGTAFGSGEHATTRGCLTMLDMLAKRRRFLHPLDLGSGSGILGIGMAKMWAVDVLATDIDPSAVKVCANNARMNGVGARFTSVVSDGYRNPALKKGKPFDIIVANILAKPLMRMAKDLAAHLAPDGVAVLSGLLDWQERMVMGAHEPQGLRLRQRLVIDGWATLLIGR</sequence>